<dbReference type="Gene3D" id="3.40.50.970">
    <property type="match status" value="2"/>
</dbReference>
<evidence type="ECO:0000313" key="7">
    <source>
        <dbReference type="EMBL" id="MCT9811789.1"/>
    </source>
</evidence>
<dbReference type="InterPro" id="IPR012000">
    <property type="entry name" value="Thiamin_PyroP_enz_cen_dom"/>
</dbReference>
<dbReference type="InterPro" id="IPR012001">
    <property type="entry name" value="Thiamin_PyroP_enz_TPP-bd_dom"/>
</dbReference>
<dbReference type="Pfam" id="PF02775">
    <property type="entry name" value="TPP_enzyme_C"/>
    <property type="match status" value="1"/>
</dbReference>
<proteinExistence type="inferred from homology"/>
<evidence type="ECO:0000259" key="5">
    <source>
        <dbReference type="Pfam" id="PF02775"/>
    </source>
</evidence>
<feature type="domain" description="Thiamine pyrophosphate enzyme central" evidence="4">
    <location>
        <begin position="203"/>
        <end position="342"/>
    </location>
</feature>
<dbReference type="Pfam" id="PF00205">
    <property type="entry name" value="TPP_enzyme_M"/>
    <property type="match status" value="1"/>
</dbReference>
<dbReference type="PANTHER" id="PTHR18968:SF13">
    <property type="entry name" value="ACETOLACTATE SYNTHASE CATALYTIC SUBUNIT, MITOCHONDRIAL"/>
    <property type="match status" value="1"/>
</dbReference>
<dbReference type="CDD" id="cd07035">
    <property type="entry name" value="TPP_PYR_POX_like"/>
    <property type="match status" value="1"/>
</dbReference>
<feature type="domain" description="Thiamine pyrophosphate enzyme N-terminal TPP-binding" evidence="6">
    <location>
        <begin position="15"/>
        <end position="126"/>
    </location>
</feature>
<dbReference type="SUPFAM" id="SSF52467">
    <property type="entry name" value="DHS-like NAD/FAD-binding domain"/>
    <property type="match status" value="1"/>
</dbReference>
<keyword evidence="8" id="KW-1185">Reference proteome</keyword>
<dbReference type="Gene3D" id="3.40.50.1220">
    <property type="entry name" value="TPP-binding domain"/>
    <property type="match status" value="1"/>
</dbReference>
<evidence type="ECO:0000259" key="4">
    <source>
        <dbReference type="Pfam" id="PF00205"/>
    </source>
</evidence>
<name>A0ABT2PPM8_9BURK</name>
<evidence type="ECO:0000259" key="6">
    <source>
        <dbReference type="Pfam" id="PF02776"/>
    </source>
</evidence>
<evidence type="ECO:0000256" key="1">
    <source>
        <dbReference type="ARBA" id="ARBA00007812"/>
    </source>
</evidence>
<dbReference type="Proteomes" id="UP001525968">
    <property type="component" value="Unassembled WGS sequence"/>
</dbReference>
<comment type="caution">
    <text evidence="7">The sequence shown here is derived from an EMBL/GenBank/DDBJ whole genome shotgun (WGS) entry which is preliminary data.</text>
</comment>
<dbReference type="NCBIfam" id="NF004772">
    <property type="entry name" value="PRK06112.1"/>
    <property type="match status" value="1"/>
</dbReference>
<comment type="similarity">
    <text evidence="1 3">Belongs to the TPP enzyme family.</text>
</comment>
<evidence type="ECO:0000256" key="2">
    <source>
        <dbReference type="ARBA" id="ARBA00023052"/>
    </source>
</evidence>
<reference evidence="7 8" key="1">
    <citation type="submission" date="2022-09" db="EMBL/GenBank/DDBJ databases">
        <title>Draft genome of isolate Be4.</title>
        <authorList>
            <person name="Sanchez-Castro I."/>
            <person name="Martinez-Rodriguez P."/>
            <person name="Descostes M."/>
            <person name="Merroun M."/>
        </authorList>
    </citation>
    <scope>NUCLEOTIDE SEQUENCE [LARGE SCALE GENOMIC DNA]</scope>
    <source>
        <strain evidence="7 8">Be4</strain>
    </source>
</reference>
<organism evidence="7 8">
    <name type="scientific">Acidovorax bellezanensis</name>
    <dbReference type="NCBI Taxonomy" id="2976702"/>
    <lineage>
        <taxon>Bacteria</taxon>
        <taxon>Pseudomonadati</taxon>
        <taxon>Pseudomonadota</taxon>
        <taxon>Betaproteobacteria</taxon>
        <taxon>Burkholderiales</taxon>
        <taxon>Comamonadaceae</taxon>
        <taxon>Acidovorax</taxon>
    </lineage>
</organism>
<dbReference type="InterPro" id="IPR029061">
    <property type="entry name" value="THDP-binding"/>
</dbReference>
<dbReference type="RefSeq" id="WP_261501042.1">
    <property type="nucleotide sequence ID" value="NZ_JAODYH010000007.1"/>
</dbReference>
<feature type="domain" description="Thiamine pyrophosphate enzyme TPP-binding" evidence="5">
    <location>
        <begin position="410"/>
        <end position="557"/>
    </location>
</feature>
<evidence type="ECO:0000256" key="3">
    <source>
        <dbReference type="RuleBase" id="RU362132"/>
    </source>
</evidence>
<dbReference type="InterPro" id="IPR045229">
    <property type="entry name" value="TPP_enz"/>
</dbReference>
<dbReference type="PANTHER" id="PTHR18968">
    <property type="entry name" value="THIAMINE PYROPHOSPHATE ENZYMES"/>
    <property type="match status" value="1"/>
</dbReference>
<dbReference type="EMBL" id="JAODYH010000007">
    <property type="protein sequence ID" value="MCT9811789.1"/>
    <property type="molecule type" value="Genomic_DNA"/>
</dbReference>
<dbReference type="CDD" id="cd00568">
    <property type="entry name" value="TPP_enzymes"/>
    <property type="match status" value="1"/>
</dbReference>
<keyword evidence="2 3" id="KW-0786">Thiamine pyrophosphate</keyword>
<evidence type="ECO:0000313" key="8">
    <source>
        <dbReference type="Proteomes" id="UP001525968"/>
    </source>
</evidence>
<dbReference type="SUPFAM" id="SSF52518">
    <property type="entry name" value="Thiamin diphosphate-binding fold (THDP-binding)"/>
    <property type="match status" value="2"/>
</dbReference>
<gene>
    <name evidence="7" type="ORF">N0K08_14180</name>
</gene>
<dbReference type="Pfam" id="PF02776">
    <property type="entry name" value="TPP_enzyme_N"/>
    <property type="match status" value="1"/>
</dbReference>
<sequence>MLKPLSNPGLNAHDTVGHIVARTLQRHGITQFFGQSLPSMFVLAAEEMGMRQIAYRTENAGGYMADAYARMSNTPAVITAQNGPAATLLVAPLAEALKVSIPVIALVQDVARDQTDKNAFQDLDHIGLFKPVTKWVRRVDQASRVEDYVEQAIIAACSGRPGPVALMLPADLLTEAGVSSSVPRTSNLGRFPLDRSTPDHALLRQAVDALIQAKNPVIIAGGGVHGSGAHDALVEFANTVSIPVGTTNMGKGAVDESAPLSLGVMANCMGPNGSGRYLKDFITGADVILLIGNRTNQNGTDSWALYPKNARFIHLDIDGQEIGRNYDALRLVGDAKLALQAMTEIAKGADLRQRSAGKQALVARIAQGKTQHLAESHDVRTSNAMPIRPERIMQELNALLTGEDTVVADASYSTLWVTNYLTARKPGQRFITPRGLAGLGWGMPMAMGARLAKQDGQVFCLVGDGGFGHVWSEMETCKRMGIKVITLLINNGILGYQKHAENVKFGEHTSAVDFSGVDHAAIARACGIHGVRVSDPARIADALRTAMASEDSTLIEVMCTENAFPPITFYTPESNA</sequence>
<dbReference type="InterPro" id="IPR029035">
    <property type="entry name" value="DHS-like_NAD/FAD-binding_dom"/>
</dbReference>
<dbReference type="InterPro" id="IPR011766">
    <property type="entry name" value="TPP_enzyme_TPP-bd"/>
</dbReference>
<protein>
    <submittedName>
        <fullName evidence="7">Acetolactate synthase catalytic subunit</fullName>
    </submittedName>
</protein>
<accession>A0ABT2PPM8</accession>